<organism evidence="3 4">
    <name type="scientific">Amycolatopsis carbonis</name>
    <dbReference type="NCBI Taxonomy" id="715471"/>
    <lineage>
        <taxon>Bacteria</taxon>
        <taxon>Bacillati</taxon>
        <taxon>Actinomycetota</taxon>
        <taxon>Actinomycetes</taxon>
        <taxon>Pseudonocardiales</taxon>
        <taxon>Pseudonocardiaceae</taxon>
        <taxon>Amycolatopsis</taxon>
    </lineage>
</organism>
<proteinExistence type="predicted"/>
<name>A0A9Y2MW34_9PSEU</name>
<feature type="signal peptide" evidence="1">
    <location>
        <begin position="1"/>
        <end position="26"/>
    </location>
</feature>
<dbReference type="PANTHER" id="PTHR40446">
    <property type="entry name" value="N-ACETYLGLUCOSAMINE-1-PHOSPHODIESTER ALPHA-N-ACETYLGLUCOSAMINIDASE"/>
    <property type="match status" value="1"/>
</dbReference>
<dbReference type="PANTHER" id="PTHR40446:SF2">
    <property type="entry name" value="N-ACETYLGLUCOSAMINE-1-PHOSPHODIESTER ALPHA-N-ACETYLGLUCOSAMINIDASE"/>
    <property type="match status" value="1"/>
</dbReference>
<evidence type="ECO:0000313" key="3">
    <source>
        <dbReference type="EMBL" id="WIX83515.1"/>
    </source>
</evidence>
<keyword evidence="3" id="KW-0378">Hydrolase</keyword>
<dbReference type="AlphaFoldDB" id="A0A9Y2MW34"/>
<dbReference type="GO" id="GO:0016798">
    <property type="term" value="F:hydrolase activity, acting on glycosyl bonds"/>
    <property type="evidence" value="ECO:0007669"/>
    <property type="project" value="UniProtKB-KW"/>
</dbReference>
<dbReference type="InterPro" id="IPR018711">
    <property type="entry name" value="NAGPA"/>
</dbReference>
<sequence>MRLRRSLVALTLTAAAATTLPAPAIADTAFDVTGSQQVAPGVRLSSFTTASASAATIQGELLTVDLRNPRVSVDLLHPPTVAQAETVSQMANAQGAVAGVNGDFFNNTEAQHPGVAFTDSSDGPEIADRRVLKAAVPNGQRFGPGMPPGVTTEAVLGVGVDRVARLGTAHLDGSVRIKSATYSLGGLNQYAIPLGGIGAYTSAWGATSRARSVCGTDTSRGAACSTDTTEVTLRHDRVVAVGGTVGAGAITRDETVLVGREAGADALRTLKVGQHVAMQYTLSTGRGVPFRFAIGGFPILRDGTVVAGQDAKTAAVRTGAGFSADGHTLYLVAVQAKPGTSGGMTTPEVAQLLQRAGAADAVNLDGGGSTSLVARDPGAHTVTVRNHPTDAAGERSVANGIGVFVR</sequence>
<evidence type="ECO:0000259" key="2">
    <source>
        <dbReference type="Pfam" id="PF09992"/>
    </source>
</evidence>
<dbReference type="EMBL" id="CP127294">
    <property type="protein sequence ID" value="WIX83515.1"/>
    <property type="molecule type" value="Genomic_DNA"/>
</dbReference>
<keyword evidence="3" id="KW-0326">Glycosidase</keyword>
<dbReference type="Proteomes" id="UP001236014">
    <property type="component" value="Chromosome"/>
</dbReference>
<evidence type="ECO:0000256" key="1">
    <source>
        <dbReference type="SAM" id="SignalP"/>
    </source>
</evidence>
<feature type="chain" id="PRO_5040766545" evidence="1">
    <location>
        <begin position="27"/>
        <end position="406"/>
    </location>
</feature>
<accession>A0A9Y2MW34</accession>
<reference evidence="3 4" key="1">
    <citation type="submission" date="2023-06" db="EMBL/GenBank/DDBJ databases">
        <authorList>
            <person name="Oyuntsetseg B."/>
            <person name="Kim S.B."/>
        </authorList>
    </citation>
    <scope>NUCLEOTIDE SEQUENCE [LARGE SCALE GENOMIC DNA]</scope>
    <source>
        <strain evidence="3 4">2-15</strain>
    </source>
</reference>
<dbReference type="Pfam" id="PF09992">
    <property type="entry name" value="NAGPA"/>
    <property type="match status" value="1"/>
</dbReference>
<protein>
    <submittedName>
        <fullName evidence="3">Phosphodiester glycosidase family protein</fullName>
    </submittedName>
</protein>
<keyword evidence="4" id="KW-1185">Reference proteome</keyword>
<evidence type="ECO:0000313" key="4">
    <source>
        <dbReference type="Proteomes" id="UP001236014"/>
    </source>
</evidence>
<keyword evidence="1" id="KW-0732">Signal</keyword>
<dbReference type="KEGG" id="acab:QRX50_23515"/>
<feature type="domain" description="Phosphodiester glycosidase" evidence="2">
    <location>
        <begin position="238"/>
        <end position="404"/>
    </location>
</feature>
<dbReference type="RefSeq" id="WP_285974064.1">
    <property type="nucleotide sequence ID" value="NZ_CP127294.1"/>
</dbReference>
<gene>
    <name evidence="3" type="ORF">QRX50_23515</name>
</gene>